<dbReference type="InterPro" id="IPR000801">
    <property type="entry name" value="Esterase-like"/>
</dbReference>
<evidence type="ECO:0000256" key="1">
    <source>
        <dbReference type="SAM" id="SignalP"/>
    </source>
</evidence>
<reference evidence="2 3" key="1">
    <citation type="submission" date="2018-06" db="EMBL/GenBank/DDBJ databases">
        <title>Actinomadura craniellae sp. nov. isolated from marine sponge Craniella sp.</title>
        <authorList>
            <person name="Li L."/>
            <person name="Xu Q.H."/>
            <person name="Lin H.W."/>
            <person name="Lu Y.H."/>
        </authorList>
    </citation>
    <scope>NUCLEOTIDE SEQUENCE [LARGE SCALE GENOMIC DNA]</scope>
    <source>
        <strain evidence="2 3">LHW63021</strain>
    </source>
</reference>
<dbReference type="EMBL" id="QLYX01000005">
    <property type="protein sequence ID" value="RAY14860.1"/>
    <property type="molecule type" value="Genomic_DNA"/>
</dbReference>
<dbReference type="OrthoDB" id="4527292at2"/>
<keyword evidence="3" id="KW-1185">Reference proteome</keyword>
<dbReference type="Pfam" id="PF00756">
    <property type="entry name" value="Esterase"/>
    <property type="match status" value="1"/>
</dbReference>
<dbReference type="GO" id="GO:0016747">
    <property type="term" value="F:acyltransferase activity, transferring groups other than amino-acyl groups"/>
    <property type="evidence" value="ECO:0007669"/>
    <property type="project" value="TreeGrafter"/>
</dbReference>
<dbReference type="SUPFAM" id="SSF53474">
    <property type="entry name" value="alpha/beta-Hydrolases"/>
    <property type="match status" value="1"/>
</dbReference>
<dbReference type="PANTHER" id="PTHR48098:SF1">
    <property type="entry name" value="DIACYLGLYCEROL ACYLTRANSFERASE_MYCOLYLTRANSFERASE AG85A"/>
    <property type="match status" value="1"/>
</dbReference>
<dbReference type="InterPro" id="IPR050583">
    <property type="entry name" value="Mycobacterial_A85_antigen"/>
</dbReference>
<organism evidence="2 3">
    <name type="scientific">Actinomadura craniellae</name>
    <dbReference type="NCBI Taxonomy" id="2231787"/>
    <lineage>
        <taxon>Bacteria</taxon>
        <taxon>Bacillati</taxon>
        <taxon>Actinomycetota</taxon>
        <taxon>Actinomycetes</taxon>
        <taxon>Streptosporangiales</taxon>
        <taxon>Thermomonosporaceae</taxon>
        <taxon>Actinomadura</taxon>
    </lineage>
</organism>
<proteinExistence type="predicted"/>
<feature type="signal peptide" evidence="1">
    <location>
        <begin position="1"/>
        <end position="26"/>
    </location>
</feature>
<dbReference type="Proteomes" id="UP000251891">
    <property type="component" value="Unassembled WGS sequence"/>
</dbReference>
<accession>A0A365H6W6</accession>
<keyword evidence="1" id="KW-0732">Signal</keyword>
<dbReference type="InterPro" id="IPR029058">
    <property type="entry name" value="AB_hydrolase_fold"/>
</dbReference>
<gene>
    <name evidence="2" type="ORF">DPM19_14195</name>
</gene>
<evidence type="ECO:0000313" key="2">
    <source>
        <dbReference type="EMBL" id="RAY14860.1"/>
    </source>
</evidence>
<dbReference type="AlphaFoldDB" id="A0A365H6W6"/>
<dbReference type="Gene3D" id="3.40.50.1820">
    <property type="entry name" value="alpha/beta hydrolase"/>
    <property type="match status" value="1"/>
</dbReference>
<comment type="caution">
    <text evidence="2">The sequence shown here is derived from an EMBL/GenBank/DDBJ whole genome shotgun (WGS) entry which is preliminary data.</text>
</comment>
<protein>
    <submittedName>
        <fullName evidence="2">Esterase family protein</fullName>
    </submittedName>
</protein>
<feature type="chain" id="PRO_5016752427" evidence="1">
    <location>
        <begin position="27"/>
        <end position="340"/>
    </location>
</feature>
<name>A0A365H6W6_9ACTN</name>
<evidence type="ECO:0000313" key="3">
    <source>
        <dbReference type="Proteomes" id="UP000251891"/>
    </source>
</evidence>
<dbReference type="PANTHER" id="PTHR48098">
    <property type="entry name" value="ENTEROCHELIN ESTERASE-RELATED"/>
    <property type="match status" value="1"/>
</dbReference>
<sequence>MKISRVIGVLAGAPLVVGALAIPAAAAPPYVPADSGAEITGEQWLDPVTVDLTVQTPAIGTSEKVRVIVPAGWSREASRTWPVVYAYHGGRDDYVSWTRSTDIEQVAARYDVIVVMPEGGWAGSYVDWHNDGRGGTPRWETFLVQEVVQLVERNLRGSTRRAAMGASSGGHAAVMYAGRWPGTFRYAASFSGMMHITMPGVPSSSLYTSRVWGGVRDPELILGSPLTDFANWRAHDPYHLAPRLRGTGLYISAGTTGEPGPFEPTDLALRELLAGLLIGGNSEETVGATNISFRTRLYALGIPVTANIYGDGWHQWGYWDAEYKKAWPLMMNAIGAQRTG</sequence>
<dbReference type="RefSeq" id="WP_111867293.1">
    <property type="nucleotide sequence ID" value="NZ_QLYX01000005.1"/>
</dbReference>